<accession>A0ABS2G5Z1</accession>
<sequence>MGKWICKNCGSEVGLYITETSCSKYRIDKNKKTVEQISCWKSQTFIPVYECGKCGKLTFSEDELEKIAEWNDY</sequence>
<reference evidence="1 2" key="1">
    <citation type="journal article" date="2021" name="Sci. Rep.">
        <title>The distribution of antibiotic resistance genes in chicken gut microbiota commensals.</title>
        <authorList>
            <person name="Juricova H."/>
            <person name="Matiasovicova J."/>
            <person name="Kubasova T."/>
            <person name="Cejkova D."/>
            <person name="Rychlik I."/>
        </authorList>
    </citation>
    <scope>NUCLEOTIDE SEQUENCE [LARGE SCALE GENOMIC DNA]</scope>
    <source>
        <strain evidence="1 2">An425</strain>
    </source>
</reference>
<evidence type="ECO:0000313" key="2">
    <source>
        <dbReference type="Proteomes" id="UP000728968"/>
    </source>
</evidence>
<protein>
    <submittedName>
        <fullName evidence="1">Uncharacterized protein</fullName>
    </submittedName>
</protein>
<comment type="caution">
    <text evidence="1">The sequence shown here is derived from an EMBL/GenBank/DDBJ whole genome shotgun (WGS) entry which is preliminary data.</text>
</comment>
<organism evidence="1 2">
    <name type="scientific">Fusobacterium mortiferum</name>
    <dbReference type="NCBI Taxonomy" id="850"/>
    <lineage>
        <taxon>Bacteria</taxon>
        <taxon>Fusobacteriati</taxon>
        <taxon>Fusobacteriota</taxon>
        <taxon>Fusobacteriia</taxon>
        <taxon>Fusobacteriales</taxon>
        <taxon>Fusobacteriaceae</taxon>
        <taxon>Fusobacterium</taxon>
    </lineage>
</organism>
<dbReference type="EMBL" id="JACJLT010000266">
    <property type="protein sequence ID" value="MBM6876287.1"/>
    <property type="molecule type" value="Genomic_DNA"/>
</dbReference>
<evidence type="ECO:0000313" key="1">
    <source>
        <dbReference type="EMBL" id="MBM6876287.1"/>
    </source>
</evidence>
<dbReference type="Proteomes" id="UP000728968">
    <property type="component" value="Unassembled WGS sequence"/>
</dbReference>
<dbReference type="RefSeq" id="WP_204716897.1">
    <property type="nucleotide sequence ID" value="NZ_JACJLT010000266.1"/>
</dbReference>
<proteinExistence type="predicted"/>
<keyword evidence="2" id="KW-1185">Reference proteome</keyword>
<name>A0ABS2G5Z1_FUSMR</name>
<gene>
    <name evidence="1" type="ORF">H6A04_11680</name>
</gene>